<gene>
    <name evidence="3" type="ORF">LTR77_006149</name>
</gene>
<feature type="compositionally biased region" description="Low complexity" evidence="1">
    <location>
        <begin position="1"/>
        <end position="24"/>
    </location>
</feature>
<feature type="region of interest" description="Disordered" evidence="1">
    <location>
        <begin position="276"/>
        <end position="343"/>
    </location>
</feature>
<feature type="compositionally biased region" description="Basic residues" evidence="1">
    <location>
        <begin position="161"/>
        <end position="176"/>
    </location>
</feature>
<keyword evidence="4" id="KW-1185">Reference proteome</keyword>
<dbReference type="RefSeq" id="XP_064658306.1">
    <property type="nucleotide sequence ID" value="XM_064803391.1"/>
</dbReference>
<dbReference type="Proteomes" id="UP001337655">
    <property type="component" value="Unassembled WGS sequence"/>
</dbReference>
<organism evidence="3 4">
    <name type="scientific">Saxophila tyrrhenica</name>
    <dbReference type="NCBI Taxonomy" id="1690608"/>
    <lineage>
        <taxon>Eukaryota</taxon>
        <taxon>Fungi</taxon>
        <taxon>Dikarya</taxon>
        <taxon>Ascomycota</taxon>
        <taxon>Pezizomycotina</taxon>
        <taxon>Dothideomycetes</taxon>
        <taxon>Dothideomycetidae</taxon>
        <taxon>Mycosphaerellales</taxon>
        <taxon>Extremaceae</taxon>
        <taxon>Saxophila</taxon>
    </lineage>
</organism>
<dbReference type="SUPFAM" id="SSF116846">
    <property type="entry name" value="MIT domain"/>
    <property type="match status" value="1"/>
</dbReference>
<dbReference type="PANTHER" id="PTHR37327:SF1">
    <property type="entry name" value="MICROTUBULE INTERACTING AND TRANSPORT DOMAIN-CONTAINING PROTEIN"/>
    <property type="match status" value="1"/>
</dbReference>
<evidence type="ECO:0000313" key="4">
    <source>
        <dbReference type="Proteomes" id="UP001337655"/>
    </source>
</evidence>
<feature type="region of interest" description="Disordered" evidence="1">
    <location>
        <begin position="412"/>
        <end position="434"/>
    </location>
</feature>
<feature type="compositionally biased region" description="Polar residues" evidence="1">
    <location>
        <begin position="215"/>
        <end position="234"/>
    </location>
</feature>
<feature type="compositionally biased region" description="Polar residues" evidence="1">
    <location>
        <begin position="745"/>
        <end position="779"/>
    </location>
</feature>
<feature type="region of interest" description="Disordered" evidence="1">
    <location>
        <begin position="501"/>
        <end position="648"/>
    </location>
</feature>
<dbReference type="GeneID" id="89927489"/>
<reference evidence="3 4" key="1">
    <citation type="submission" date="2023-08" db="EMBL/GenBank/DDBJ databases">
        <title>Black Yeasts Isolated from many extreme environments.</title>
        <authorList>
            <person name="Coleine C."/>
            <person name="Stajich J.E."/>
            <person name="Selbmann L."/>
        </authorList>
    </citation>
    <scope>NUCLEOTIDE SEQUENCE [LARGE SCALE GENOMIC DNA]</scope>
    <source>
        <strain evidence="3 4">CCFEE 5935</strain>
    </source>
</reference>
<dbReference type="InterPro" id="IPR036181">
    <property type="entry name" value="MIT_dom_sf"/>
</dbReference>
<dbReference type="EMBL" id="JAVRRT010000009">
    <property type="protein sequence ID" value="KAK5168840.1"/>
    <property type="molecule type" value="Genomic_DNA"/>
</dbReference>
<dbReference type="Pfam" id="PF04212">
    <property type="entry name" value="MIT"/>
    <property type="match status" value="1"/>
</dbReference>
<dbReference type="Gene3D" id="1.20.58.80">
    <property type="entry name" value="Phosphotransferase system, lactose/cellobiose-type IIA subunit"/>
    <property type="match status" value="1"/>
</dbReference>
<feature type="compositionally biased region" description="Low complexity" evidence="1">
    <location>
        <begin position="622"/>
        <end position="632"/>
    </location>
</feature>
<protein>
    <recommendedName>
        <fullName evidence="2">MIT domain-containing protein</fullName>
    </recommendedName>
</protein>
<feature type="compositionally biased region" description="Polar residues" evidence="1">
    <location>
        <begin position="853"/>
        <end position="865"/>
    </location>
</feature>
<feature type="region of interest" description="Disordered" evidence="1">
    <location>
        <begin position="745"/>
        <end position="789"/>
    </location>
</feature>
<feature type="compositionally biased region" description="Basic and acidic residues" evidence="1">
    <location>
        <begin position="332"/>
        <end position="343"/>
    </location>
</feature>
<proteinExistence type="predicted"/>
<feature type="domain" description="MIT" evidence="2">
    <location>
        <begin position="345"/>
        <end position="410"/>
    </location>
</feature>
<accession>A0AAV9P7R9</accession>
<feature type="region of interest" description="Disordered" evidence="1">
    <location>
        <begin position="802"/>
        <end position="879"/>
    </location>
</feature>
<evidence type="ECO:0000259" key="2">
    <source>
        <dbReference type="Pfam" id="PF04212"/>
    </source>
</evidence>
<evidence type="ECO:0000256" key="1">
    <source>
        <dbReference type="SAM" id="MobiDB-lite"/>
    </source>
</evidence>
<name>A0AAV9P7R9_9PEZI</name>
<feature type="region of interest" description="Disordered" evidence="1">
    <location>
        <begin position="1174"/>
        <end position="1228"/>
    </location>
</feature>
<feature type="compositionally biased region" description="Polar residues" evidence="1">
    <location>
        <begin position="1208"/>
        <end position="1220"/>
    </location>
</feature>
<comment type="caution">
    <text evidence="3">The sequence shown here is derived from an EMBL/GenBank/DDBJ whole genome shotgun (WGS) entry which is preliminary data.</text>
</comment>
<dbReference type="InterPro" id="IPR007330">
    <property type="entry name" value="MIT_dom"/>
</dbReference>
<feature type="region of interest" description="Disordered" evidence="1">
    <location>
        <begin position="1"/>
        <end position="256"/>
    </location>
</feature>
<sequence>MPTAHGSTASVSAASTTSGASGPSTKKHRYSSRSESLSSASVVTVKRTGSRSSSSIGLRTAGQPREKSPSDLLARRPTQDSTSQEHKRRQSVAAEQPERANDEGLTNLHRWSQSTNSSAMSSGHSRHRASSGAVLPSIPTQPFSPHKKTRSIVDHSPRPSSQRRRTSSRPSSRKRQSPTTSPERQRRPSRPEIAIPLTVLPPLHTTPALTDPNDTESPSTIPTVATPASQSSYAQDYFGEDGISPRNKGKNKKPVMIRSHTASQAIGTSMRLQASGGANEARHSAIESRNMGGQDPDLKTGTLKSKYSEAIPEHEGSRPSTAGEGSGHKRTRTGEKSEREKKAMLSKALQKANTAVLLDNAQNFEGALEAYTDACRLLQQVMDRSSGPDDKRKLDSIRVTYTNRIEELRQLEAAQPEASNEKSLPTRPMSDESLPLSLNSARSPTIDAHVTASPVVETTSTAHAVHPLDRSRAARDRDSFFIGTMRAVDAVERDRNAYDEPPTAQLLAEEPTPRLSGEAHGPIVAMQEPSPARRESVRGRQAAEVPPLDVDGLHIPPNKSRYMPAPLSPRRPSIPELKSAANDASHEEHTANHDSTIADLPAGDDSNASGSWLDPIDESDSDCASSVHSVSSKNGLHRKHIRGASGETDPDFDAAFDAAVEAAYDEGFEPDLAGKRNVEPAVARHVAKDSMIIPSPDIKEILSPTNSYHPGATLDLDLDDEEEERLLDEITHDYAHSFNFDLSSKSALPRQSDSSGYSRSTWQSSQVSDRTTAGTSLSTVAEDAPSNAGSKNAFAATASLNSVLSEPPSAPPPQGSLPKLPNANQSQNRMSGVRSRRLSGQNAKQLKIETTTKPEPISRASTFHRNASPFKEEDEVHEDDLDRDFKFGSDLQPAMSETSEQQHEHMLTSPPSLDMLSANSDASRPLTATTVTTDQRRSLDEAPGELHSFRPNLGKKNKSSVSLREHTVIPMSPVEPPSAMDPPMSTTYMTYASKRQNEAPISAQRANMPAFGPLASDSLPAGAYLFDTSLSPSELPTSPRSPSAQPLGLEPCPDSFLLRPFWMMRAVTSTLTHPKGGFLTTRLFVPREVWQTKGVKLKSVEEKVSNCDLLTAALGRLSGVDTYDADALMEELQNFEEVMERVQTNLIKKLGSEVGVHGLAGLFKYAAGVASAASGGNAAPEQATSGAEKTKSKEGKGYLNSWRKLRSKSSGTPMTGSHTNRTLHKTAEKDLPTMHSVPMTSYVPVERRGHKKDAKHLTFEGPNREYMGSLARLFEAAQVLDQIARQVEDPGLKGSSPTHVGLELSIRHAAEFFGFYVCRFVLADLGTLVDKFVKRGTEWVLA</sequence>
<feature type="compositionally biased region" description="Low complexity" evidence="1">
    <location>
        <begin position="196"/>
        <end position="210"/>
    </location>
</feature>
<evidence type="ECO:0000313" key="3">
    <source>
        <dbReference type="EMBL" id="KAK5168840.1"/>
    </source>
</evidence>
<dbReference type="PANTHER" id="PTHR37327">
    <property type="entry name" value="CHROMOSOME 1, WHOLE GENOME SHOTGUN SEQUENCE"/>
    <property type="match status" value="1"/>
</dbReference>
<feature type="compositionally biased region" description="Basic and acidic residues" evidence="1">
    <location>
        <begin position="64"/>
        <end position="78"/>
    </location>
</feature>